<accession>A0A814WEZ5</accession>
<gene>
    <name evidence="10" type="ORF">IZO911_LOCUS28643</name>
    <name evidence="11" type="ORF">KXQ929_LOCUS22573</name>
</gene>
<name>A0A814WEZ5_9BILA</name>
<keyword evidence="4" id="KW-0297">G-protein coupled receptor</keyword>
<evidence type="ECO:0000256" key="8">
    <source>
        <dbReference type="SAM" id="Phobius"/>
    </source>
</evidence>
<comment type="caution">
    <text evidence="10">The sequence shown here is derived from an EMBL/GenBank/DDBJ whole genome shotgun (WGS) entry which is preliminary data.</text>
</comment>
<evidence type="ECO:0000256" key="2">
    <source>
        <dbReference type="ARBA" id="ARBA00022692"/>
    </source>
</evidence>
<comment type="subcellular location">
    <subcellularLocation>
        <location evidence="1">Membrane</location>
        <topology evidence="1">Multi-pass membrane protein</topology>
    </subcellularLocation>
</comment>
<dbReference type="GO" id="GO:0008188">
    <property type="term" value="F:neuropeptide receptor activity"/>
    <property type="evidence" value="ECO:0007669"/>
    <property type="project" value="TreeGrafter"/>
</dbReference>
<dbReference type="GO" id="GO:0005886">
    <property type="term" value="C:plasma membrane"/>
    <property type="evidence" value="ECO:0007669"/>
    <property type="project" value="TreeGrafter"/>
</dbReference>
<evidence type="ECO:0000256" key="7">
    <source>
        <dbReference type="ARBA" id="ARBA00023224"/>
    </source>
</evidence>
<keyword evidence="5 8" id="KW-0472">Membrane</keyword>
<evidence type="ECO:0000256" key="4">
    <source>
        <dbReference type="ARBA" id="ARBA00023040"/>
    </source>
</evidence>
<evidence type="ECO:0000256" key="5">
    <source>
        <dbReference type="ARBA" id="ARBA00023136"/>
    </source>
</evidence>
<dbReference type="SUPFAM" id="SSF81321">
    <property type="entry name" value="Family A G protein-coupled receptor-like"/>
    <property type="match status" value="1"/>
</dbReference>
<dbReference type="AlphaFoldDB" id="A0A814WEZ5"/>
<feature type="transmembrane region" description="Helical" evidence="8">
    <location>
        <begin position="98"/>
        <end position="121"/>
    </location>
</feature>
<feature type="transmembrane region" description="Helical" evidence="8">
    <location>
        <begin position="133"/>
        <end position="158"/>
    </location>
</feature>
<organism evidence="10 12">
    <name type="scientific">Adineta steineri</name>
    <dbReference type="NCBI Taxonomy" id="433720"/>
    <lineage>
        <taxon>Eukaryota</taxon>
        <taxon>Metazoa</taxon>
        <taxon>Spiralia</taxon>
        <taxon>Gnathifera</taxon>
        <taxon>Rotifera</taxon>
        <taxon>Eurotatoria</taxon>
        <taxon>Bdelloidea</taxon>
        <taxon>Adinetida</taxon>
        <taxon>Adinetidae</taxon>
        <taxon>Adineta</taxon>
    </lineage>
</organism>
<evidence type="ECO:0000313" key="10">
    <source>
        <dbReference type="EMBL" id="CAF1201583.1"/>
    </source>
</evidence>
<feature type="transmembrane region" description="Helical" evidence="8">
    <location>
        <begin position="189"/>
        <end position="212"/>
    </location>
</feature>
<dbReference type="InterPro" id="IPR017452">
    <property type="entry name" value="GPCR_Rhodpsn_7TM"/>
</dbReference>
<keyword evidence="2 8" id="KW-0812">Transmembrane</keyword>
<evidence type="ECO:0000313" key="11">
    <source>
        <dbReference type="EMBL" id="CAF3896420.1"/>
    </source>
</evidence>
<sequence>MNNTTSAPLLRPGSNSSRPIVFTILVSLFPPSILCFAFVFYNFMSLRQLRINPINRFLMTLLIFNFLQIVVDFPFRLYYLSKQNTLIQNTFFCLLWNWYDSILTTINLFIMAISSIERYIFIFQLIFFRRHSFSFFIVSMCICILIPTAWYTGLIFAYPCTNSLSYTRLQCGELCYLTKSLFFSTFESYVFLVLPVTIIFFTNSLLILRVILQKTRMERLDTMRLWYQNIRMISQLLFVSVLYTSIFLPSTILLFMATMTPSNPAQIWANNIRVNYFFHLKYLAIFGCPFVILASQPKMHEQIKRFIRYCCPLRHQHNTNQIIPLTVRNTNR</sequence>
<feature type="transmembrane region" description="Helical" evidence="8">
    <location>
        <begin position="20"/>
        <end position="44"/>
    </location>
</feature>
<evidence type="ECO:0000313" key="12">
    <source>
        <dbReference type="Proteomes" id="UP000663860"/>
    </source>
</evidence>
<dbReference type="PANTHER" id="PTHR24238:SF57">
    <property type="entry name" value="G-PROTEIN COUPLED RECEPTOR 83"/>
    <property type="match status" value="1"/>
</dbReference>
<evidence type="ECO:0000256" key="6">
    <source>
        <dbReference type="ARBA" id="ARBA00023170"/>
    </source>
</evidence>
<dbReference type="CDD" id="cd00637">
    <property type="entry name" value="7tm_classA_rhodopsin-like"/>
    <property type="match status" value="1"/>
</dbReference>
<dbReference type="Gene3D" id="1.20.1070.10">
    <property type="entry name" value="Rhodopsin 7-helix transmembrane proteins"/>
    <property type="match status" value="1"/>
</dbReference>
<evidence type="ECO:0000256" key="1">
    <source>
        <dbReference type="ARBA" id="ARBA00004141"/>
    </source>
</evidence>
<dbReference type="Proteomes" id="UP000663868">
    <property type="component" value="Unassembled WGS sequence"/>
</dbReference>
<reference evidence="10" key="1">
    <citation type="submission" date="2021-02" db="EMBL/GenBank/DDBJ databases">
        <authorList>
            <person name="Nowell W R."/>
        </authorList>
    </citation>
    <scope>NUCLEOTIDE SEQUENCE</scope>
</reference>
<dbReference type="Proteomes" id="UP000663860">
    <property type="component" value="Unassembled WGS sequence"/>
</dbReference>
<keyword evidence="7" id="KW-0807">Transducer</keyword>
<dbReference type="Pfam" id="PF00001">
    <property type="entry name" value="7tm_1"/>
    <property type="match status" value="1"/>
</dbReference>
<dbReference type="PROSITE" id="PS50262">
    <property type="entry name" value="G_PROTEIN_RECEP_F1_2"/>
    <property type="match status" value="1"/>
</dbReference>
<feature type="transmembrane region" description="Helical" evidence="8">
    <location>
        <begin position="56"/>
        <end position="78"/>
    </location>
</feature>
<dbReference type="EMBL" id="CAJOBB010001733">
    <property type="protein sequence ID" value="CAF3896420.1"/>
    <property type="molecule type" value="Genomic_DNA"/>
</dbReference>
<dbReference type="EMBL" id="CAJNOE010000410">
    <property type="protein sequence ID" value="CAF1201583.1"/>
    <property type="molecule type" value="Genomic_DNA"/>
</dbReference>
<feature type="transmembrane region" description="Helical" evidence="8">
    <location>
        <begin position="276"/>
        <end position="295"/>
    </location>
</feature>
<keyword evidence="6" id="KW-0675">Receptor</keyword>
<feature type="domain" description="G-protein coupled receptors family 1 profile" evidence="9">
    <location>
        <begin position="35"/>
        <end position="292"/>
    </location>
</feature>
<keyword evidence="3 8" id="KW-1133">Transmembrane helix</keyword>
<proteinExistence type="predicted"/>
<evidence type="ECO:0000259" key="9">
    <source>
        <dbReference type="PROSITE" id="PS50262"/>
    </source>
</evidence>
<evidence type="ECO:0000256" key="3">
    <source>
        <dbReference type="ARBA" id="ARBA00022989"/>
    </source>
</evidence>
<feature type="transmembrane region" description="Helical" evidence="8">
    <location>
        <begin position="233"/>
        <end position="256"/>
    </location>
</feature>
<dbReference type="InterPro" id="IPR000276">
    <property type="entry name" value="GPCR_Rhodpsn"/>
</dbReference>
<dbReference type="PANTHER" id="PTHR24238">
    <property type="entry name" value="G-PROTEIN COUPLED RECEPTOR"/>
    <property type="match status" value="1"/>
</dbReference>
<protein>
    <recommendedName>
        <fullName evidence="9">G-protein coupled receptors family 1 profile domain-containing protein</fullName>
    </recommendedName>
</protein>